<dbReference type="GO" id="GO:0016787">
    <property type="term" value="F:hydrolase activity"/>
    <property type="evidence" value="ECO:0007669"/>
    <property type="project" value="UniProtKB-KW"/>
</dbReference>
<dbReference type="InterPro" id="IPR036390">
    <property type="entry name" value="WH_DNA-bd_sf"/>
</dbReference>
<dbReference type="SUPFAM" id="SSF81296">
    <property type="entry name" value="E set domains"/>
    <property type="match status" value="1"/>
</dbReference>
<dbReference type="Gene3D" id="1.10.10.10">
    <property type="entry name" value="Winged helix-like DNA-binding domain superfamily/Winged helix DNA-binding domain"/>
    <property type="match status" value="1"/>
</dbReference>
<dbReference type="GO" id="GO:0004386">
    <property type="term" value="F:helicase activity"/>
    <property type="evidence" value="ECO:0007669"/>
    <property type="project" value="UniProtKB-KW"/>
</dbReference>
<evidence type="ECO:0000256" key="1">
    <source>
        <dbReference type="ARBA" id="ARBA00022741"/>
    </source>
</evidence>
<dbReference type="SUPFAM" id="SSF158702">
    <property type="entry name" value="Sec63 N-terminal domain-like"/>
    <property type="match status" value="1"/>
</dbReference>
<dbReference type="PROSITE" id="PS51194">
    <property type="entry name" value="HELICASE_CTER"/>
    <property type="match status" value="1"/>
</dbReference>
<dbReference type="Gene3D" id="1.10.3380.10">
    <property type="entry name" value="Sec63 N-terminal domain-like domain"/>
    <property type="match status" value="1"/>
</dbReference>
<keyword evidence="2" id="KW-0378">Hydrolase</keyword>
<dbReference type="GO" id="GO:0003676">
    <property type="term" value="F:nucleic acid binding"/>
    <property type="evidence" value="ECO:0007669"/>
    <property type="project" value="InterPro"/>
</dbReference>
<dbReference type="InterPro" id="IPR057842">
    <property type="entry name" value="WH_MER3"/>
</dbReference>
<dbReference type="SMART" id="SM00973">
    <property type="entry name" value="Sec63"/>
    <property type="match status" value="1"/>
</dbReference>
<sequence>MTDESCLVGAPTGSGKTVCAELAIFRLLQKHPGKKCVYVAPLKALVRERVSDWKEKFQRKLGYKVLELSGDYTPEVSELNAAPILITTPEKWDGVTRSWATREYVRQVGLVVIDEIHLLGVERGHVLEAIVTRLKFLTRRSLLRDMSARLLGLSTALANAGDVAQWLGIPEWGLFNFRPSVRPVPINVHIAGFPGQHYCPRMALMNKPAFKAILTYSPLKPVIVFVASRRQTRLTALAFISMLVTSIDPKQWLHMSMDELEVLMQSIKDENLKLTLPFGIGMHHAGLQPHERSIVEQLFVDKKIQVLIATATLAWGINMPAHLVIVKGTEYYDGKKCKYIDFPVTDVLQMMGRAGRPQFDDSAVAVIYVQDLKKHFYKKFLYEPFPVESSLRPALANHVNAEVHAGTITTKQSVMEYIAGTYFYRRLFANPNFYGIGELSEESVCHYLTTIVDEIIADLLESKCITLDEEDDSLRSTAFGRLATIYYIEHKSVRFFLNTITKESTIEELLKILTDVPEYAEIPVRHNEDFVNGQIARQLRIKLPTNMMDSPHIKAHILFQAHFSHIDLPTDYRTDQKTVLDSSIRILQAMRDICLVRGWLSPALSVSILEQMCYSGRWWDDHPLLVLPHLSETDALAIGPDGCTIPELQERWAITQSKGFDEVCSRLRKRLIEQTTVDPSKVNEVIKTVCRYQIVRLNKFHFNWPSGEERIAFDNPKKVYRLPRNTVCKLVIELESLGPNRFSPDACLPWWSKEKTAGWVCILGEKDTQKALACHFIASPTPRKVARFELHTPDFSSRLNLSLFLFSDCYLGVDQEYNFGVEFF</sequence>
<dbReference type="InterPro" id="IPR004179">
    <property type="entry name" value="Sec63-dom"/>
</dbReference>
<evidence type="ECO:0000313" key="8">
    <source>
        <dbReference type="WBParaSite" id="MBELARI_LOCUS6150"/>
    </source>
</evidence>
<feature type="domain" description="Helicase ATP-binding" evidence="5">
    <location>
        <begin position="1"/>
        <end position="175"/>
    </location>
</feature>
<keyword evidence="1" id="KW-0547">Nucleotide-binding</keyword>
<evidence type="ECO:0000256" key="3">
    <source>
        <dbReference type="ARBA" id="ARBA00022806"/>
    </source>
</evidence>
<proteinExistence type="predicted"/>
<dbReference type="InterPro" id="IPR050474">
    <property type="entry name" value="Hel308_SKI2-like"/>
</dbReference>
<dbReference type="InterPro" id="IPR027417">
    <property type="entry name" value="P-loop_NTPase"/>
</dbReference>
<organism evidence="7 8">
    <name type="scientific">Mesorhabditis belari</name>
    <dbReference type="NCBI Taxonomy" id="2138241"/>
    <lineage>
        <taxon>Eukaryota</taxon>
        <taxon>Metazoa</taxon>
        <taxon>Ecdysozoa</taxon>
        <taxon>Nematoda</taxon>
        <taxon>Chromadorea</taxon>
        <taxon>Rhabditida</taxon>
        <taxon>Rhabditina</taxon>
        <taxon>Rhabditomorpha</taxon>
        <taxon>Rhabditoidea</taxon>
        <taxon>Rhabditidae</taxon>
        <taxon>Mesorhabditinae</taxon>
        <taxon>Mesorhabditis</taxon>
    </lineage>
</organism>
<dbReference type="InterPro" id="IPR001650">
    <property type="entry name" value="Helicase_C-like"/>
</dbReference>
<dbReference type="SMART" id="SM00382">
    <property type="entry name" value="AAA"/>
    <property type="match status" value="1"/>
</dbReference>
<dbReference type="Pfam" id="PF00270">
    <property type="entry name" value="DEAD"/>
    <property type="match status" value="1"/>
</dbReference>
<dbReference type="InterPro" id="IPR003593">
    <property type="entry name" value="AAA+_ATPase"/>
</dbReference>
<dbReference type="Pfam" id="PF00271">
    <property type="entry name" value="Helicase_C"/>
    <property type="match status" value="1"/>
</dbReference>
<dbReference type="InterPro" id="IPR036388">
    <property type="entry name" value="WH-like_DNA-bd_sf"/>
</dbReference>
<dbReference type="CDD" id="cd18795">
    <property type="entry name" value="SF2_C_Ski2"/>
    <property type="match status" value="1"/>
</dbReference>
<dbReference type="PANTHER" id="PTHR47961:SF4">
    <property type="entry name" value="ACTIVATING SIGNAL COINTEGRATOR 1 COMPLEX SUBUNIT 3"/>
    <property type="match status" value="1"/>
</dbReference>
<dbReference type="FunFam" id="1.10.3380.10:FF:000002">
    <property type="entry name" value="Activating signal cointegrator 1 complex subunit 3"/>
    <property type="match status" value="1"/>
</dbReference>
<dbReference type="Pfam" id="PF23445">
    <property type="entry name" value="WHD_SNRNP200"/>
    <property type="match status" value="1"/>
</dbReference>
<dbReference type="GO" id="GO:0005634">
    <property type="term" value="C:nucleus"/>
    <property type="evidence" value="ECO:0007669"/>
    <property type="project" value="TreeGrafter"/>
</dbReference>
<dbReference type="SUPFAM" id="SSF52540">
    <property type="entry name" value="P-loop containing nucleoside triphosphate hydrolases"/>
    <property type="match status" value="2"/>
</dbReference>
<evidence type="ECO:0000259" key="5">
    <source>
        <dbReference type="PROSITE" id="PS51192"/>
    </source>
</evidence>
<dbReference type="GO" id="GO:0005524">
    <property type="term" value="F:ATP binding"/>
    <property type="evidence" value="ECO:0007669"/>
    <property type="project" value="UniProtKB-KW"/>
</dbReference>
<dbReference type="InterPro" id="IPR035892">
    <property type="entry name" value="C2_domain_sf"/>
</dbReference>
<dbReference type="PROSITE" id="PS51192">
    <property type="entry name" value="HELICASE_ATP_BIND_1"/>
    <property type="match status" value="1"/>
</dbReference>
<keyword evidence="3" id="KW-0347">Helicase</keyword>
<evidence type="ECO:0000256" key="2">
    <source>
        <dbReference type="ARBA" id="ARBA00022801"/>
    </source>
</evidence>
<evidence type="ECO:0000259" key="6">
    <source>
        <dbReference type="PROSITE" id="PS51194"/>
    </source>
</evidence>
<protein>
    <recommendedName>
        <fullName evidence="9">Activating signal cointegrator 1 complex subunit 3</fullName>
    </recommendedName>
</protein>
<dbReference type="InterPro" id="IPR011545">
    <property type="entry name" value="DEAD/DEAH_box_helicase_dom"/>
</dbReference>
<dbReference type="WBParaSite" id="MBELARI_LOCUS6150">
    <property type="protein sequence ID" value="MBELARI_LOCUS6150"/>
    <property type="gene ID" value="MBELARI_LOCUS6150"/>
</dbReference>
<keyword evidence="7" id="KW-1185">Reference proteome</keyword>
<dbReference type="FunFam" id="1.10.10.10:FF:000012">
    <property type="entry name" value="U5 small nuclear ribonucleoprotein helicase"/>
    <property type="match status" value="1"/>
</dbReference>
<reference evidence="8" key="1">
    <citation type="submission" date="2024-02" db="UniProtKB">
        <authorList>
            <consortium name="WormBaseParasite"/>
        </authorList>
    </citation>
    <scope>IDENTIFICATION</scope>
</reference>
<dbReference type="SMART" id="SM00490">
    <property type="entry name" value="HELICc"/>
    <property type="match status" value="1"/>
</dbReference>
<dbReference type="Gene3D" id="2.60.40.150">
    <property type="entry name" value="C2 domain"/>
    <property type="match status" value="1"/>
</dbReference>
<dbReference type="Pfam" id="PF02889">
    <property type="entry name" value="Sec63"/>
    <property type="match status" value="1"/>
</dbReference>
<name>A0AAF3FH68_9BILA</name>
<dbReference type="PANTHER" id="PTHR47961">
    <property type="entry name" value="DNA POLYMERASE THETA, PUTATIVE (AFU_ORTHOLOGUE AFUA_1G05260)-RELATED"/>
    <property type="match status" value="1"/>
</dbReference>
<feature type="domain" description="Helicase C-terminal" evidence="6">
    <location>
        <begin position="209"/>
        <end position="415"/>
    </location>
</feature>
<dbReference type="Gene3D" id="3.40.50.300">
    <property type="entry name" value="P-loop containing nucleotide triphosphate hydrolases"/>
    <property type="match status" value="2"/>
</dbReference>
<accession>A0AAF3FH68</accession>
<dbReference type="FunFam" id="3.40.50.300:FF:000231">
    <property type="entry name" value="Activating signal cointegrator 1 complex subunit 3"/>
    <property type="match status" value="1"/>
</dbReference>
<evidence type="ECO:0000256" key="4">
    <source>
        <dbReference type="ARBA" id="ARBA00022840"/>
    </source>
</evidence>
<dbReference type="SMART" id="SM00487">
    <property type="entry name" value="DEXDc"/>
    <property type="match status" value="1"/>
</dbReference>
<dbReference type="AlphaFoldDB" id="A0AAF3FH68"/>
<dbReference type="InterPro" id="IPR014756">
    <property type="entry name" value="Ig_E-set"/>
</dbReference>
<keyword evidence="4" id="KW-0067">ATP-binding</keyword>
<evidence type="ECO:0000313" key="7">
    <source>
        <dbReference type="Proteomes" id="UP000887575"/>
    </source>
</evidence>
<evidence type="ECO:0008006" key="9">
    <source>
        <dbReference type="Google" id="ProtNLM"/>
    </source>
</evidence>
<dbReference type="Proteomes" id="UP000887575">
    <property type="component" value="Unassembled WGS sequence"/>
</dbReference>
<dbReference type="InterPro" id="IPR014001">
    <property type="entry name" value="Helicase_ATP-bd"/>
</dbReference>
<dbReference type="SUPFAM" id="SSF46785">
    <property type="entry name" value="Winged helix' DNA-binding domain"/>
    <property type="match status" value="1"/>
</dbReference>